<organism evidence="6 7">
    <name type="scientific">Prochlorococcus marinus str. MIT 9302</name>
    <dbReference type="NCBI Taxonomy" id="74545"/>
    <lineage>
        <taxon>Bacteria</taxon>
        <taxon>Bacillati</taxon>
        <taxon>Cyanobacteriota</taxon>
        <taxon>Cyanophyceae</taxon>
        <taxon>Synechococcales</taxon>
        <taxon>Prochlorococcaceae</taxon>
        <taxon>Prochlorococcus</taxon>
    </lineage>
</organism>
<keyword evidence="3 4" id="KW-0012">Acyltransferase</keyword>
<reference evidence="7" key="1">
    <citation type="journal article" date="2014" name="Sci. Data">
        <title>Genomes of diverse isolates of the marine cyanobacterium Prochlorococcus.</title>
        <authorList>
            <person name="Biller S."/>
            <person name="Berube P."/>
            <person name="Thompson J."/>
            <person name="Kelly L."/>
            <person name="Roggensack S."/>
            <person name="Awad L."/>
            <person name="Roache-Johnson K."/>
            <person name="Ding H."/>
            <person name="Giovannoni S.J."/>
            <person name="Moore L.R."/>
            <person name="Chisholm S.W."/>
        </authorList>
    </citation>
    <scope>NUCLEOTIDE SEQUENCE [LARGE SCALE GENOMIC DNA]</scope>
    <source>
        <strain evidence="7">MIT 9302</strain>
    </source>
</reference>
<accession>A0A0A2AB81</accession>
<dbReference type="EMBL" id="JNAM01000007">
    <property type="protein sequence ID" value="KGF98071.1"/>
    <property type="molecule type" value="Genomic_DNA"/>
</dbReference>
<dbReference type="OrthoDB" id="9803035at2"/>
<dbReference type="CDD" id="cd07989">
    <property type="entry name" value="LPLAT_AGPAT-like"/>
    <property type="match status" value="1"/>
</dbReference>
<evidence type="ECO:0000313" key="6">
    <source>
        <dbReference type="EMBL" id="KGF98071.1"/>
    </source>
</evidence>
<dbReference type="AlphaFoldDB" id="A0A0A2AB81"/>
<dbReference type="PANTHER" id="PTHR10434">
    <property type="entry name" value="1-ACYL-SN-GLYCEROL-3-PHOSPHATE ACYLTRANSFERASE"/>
    <property type="match status" value="1"/>
</dbReference>
<dbReference type="eggNOG" id="COG0204">
    <property type="taxonomic scope" value="Bacteria"/>
</dbReference>
<name>A0A0A2AB81_PROMR</name>
<dbReference type="RefSeq" id="WP_032526564.1">
    <property type="nucleotide sequence ID" value="NZ_CP138951.1"/>
</dbReference>
<keyword evidence="4" id="KW-0444">Lipid biosynthesis</keyword>
<evidence type="ECO:0000256" key="4">
    <source>
        <dbReference type="RuleBase" id="RU361267"/>
    </source>
</evidence>
<dbReference type="Proteomes" id="UP000030445">
    <property type="component" value="Unassembled WGS sequence"/>
</dbReference>
<proteinExistence type="inferred from homology"/>
<evidence type="ECO:0000256" key="3">
    <source>
        <dbReference type="ARBA" id="ARBA00023315"/>
    </source>
</evidence>
<comment type="catalytic activity">
    <reaction evidence="4">
        <text>a 1-acyl-sn-glycero-3-phosphate + an acyl-CoA = a 1,2-diacyl-sn-glycero-3-phosphate + CoA</text>
        <dbReference type="Rhea" id="RHEA:19709"/>
        <dbReference type="ChEBI" id="CHEBI:57287"/>
        <dbReference type="ChEBI" id="CHEBI:57970"/>
        <dbReference type="ChEBI" id="CHEBI:58342"/>
        <dbReference type="ChEBI" id="CHEBI:58608"/>
        <dbReference type="EC" id="2.3.1.51"/>
    </reaction>
</comment>
<dbReference type="SUPFAM" id="SSF69593">
    <property type="entry name" value="Glycerol-3-phosphate (1)-acyltransferase"/>
    <property type="match status" value="1"/>
</dbReference>
<comment type="domain">
    <text evidence="4">The HXXXXD motif is essential for acyltransferase activity and may constitute the binding site for the phosphate moiety of the glycerol-3-phosphate.</text>
</comment>
<keyword evidence="4" id="KW-0594">Phospholipid biosynthesis</keyword>
<keyword evidence="4" id="KW-1208">Phospholipid metabolism</keyword>
<feature type="domain" description="Phospholipid/glycerol acyltransferase" evidence="5">
    <location>
        <begin position="43"/>
        <end position="155"/>
    </location>
</feature>
<protein>
    <recommendedName>
        <fullName evidence="4">1-acyl-sn-glycerol-3-phosphate acyltransferase</fullName>
        <ecNumber evidence="4">2.3.1.51</ecNumber>
    </recommendedName>
</protein>
<comment type="caution">
    <text evidence="6">The sequence shown here is derived from an EMBL/GenBank/DDBJ whole genome shotgun (WGS) entry which is preliminary data.</text>
</comment>
<dbReference type="GO" id="GO:0003841">
    <property type="term" value="F:1-acylglycerol-3-phosphate O-acyltransferase activity"/>
    <property type="evidence" value="ECO:0007669"/>
    <property type="project" value="UniProtKB-UniRule"/>
</dbReference>
<dbReference type="InterPro" id="IPR004552">
    <property type="entry name" value="AGP_acyltrans"/>
</dbReference>
<dbReference type="PANTHER" id="PTHR10434:SF11">
    <property type="entry name" value="1-ACYL-SN-GLYCEROL-3-PHOSPHATE ACYLTRANSFERASE"/>
    <property type="match status" value="1"/>
</dbReference>
<dbReference type="GO" id="GO:0006654">
    <property type="term" value="P:phosphatidic acid biosynthetic process"/>
    <property type="evidence" value="ECO:0007669"/>
    <property type="project" value="TreeGrafter"/>
</dbReference>
<evidence type="ECO:0000313" key="7">
    <source>
        <dbReference type="Proteomes" id="UP000030445"/>
    </source>
</evidence>
<sequence>MDNDIFQKLIYQLVSNFFVLPIYKFVFQGHLRGAENIPQKDSFILVSNHGSLLDPPLLGHALGRNISFMAKAELFKIPFLGFVIKACGAYPVKRGIADKNTIKTACKKLSNNNCIGIFIDGTRQKNGRVNKPKQGAALLAFKNQKLLLPVAIVNSHRLVRFKFCIPIFSKIVIKVGKPVQPPQSSSRDDLNSVTMLLQENINDLIG</sequence>
<dbReference type="STRING" id="74545.EU96_0887"/>
<evidence type="ECO:0000259" key="5">
    <source>
        <dbReference type="SMART" id="SM00563"/>
    </source>
</evidence>
<dbReference type="InterPro" id="IPR002123">
    <property type="entry name" value="Plipid/glycerol_acylTrfase"/>
</dbReference>
<dbReference type="GO" id="GO:0016020">
    <property type="term" value="C:membrane"/>
    <property type="evidence" value="ECO:0007669"/>
    <property type="project" value="InterPro"/>
</dbReference>
<evidence type="ECO:0000256" key="2">
    <source>
        <dbReference type="ARBA" id="ARBA00022679"/>
    </source>
</evidence>
<comment type="similarity">
    <text evidence="1 4">Belongs to the 1-acyl-sn-glycerol-3-phosphate acyltransferase family.</text>
</comment>
<dbReference type="EC" id="2.3.1.51" evidence="4"/>
<keyword evidence="2 4" id="KW-0808">Transferase</keyword>
<dbReference type="NCBIfam" id="TIGR00530">
    <property type="entry name" value="AGP_acyltrn"/>
    <property type="match status" value="1"/>
</dbReference>
<keyword evidence="4" id="KW-0443">Lipid metabolism</keyword>
<evidence type="ECO:0000256" key="1">
    <source>
        <dbReference type="ARBA" id="ARBA00008655"/>
    </source>
</evidence>
<dbReference type="Pfam" id="PF01553">
    <property type="entry name" value="Acyltransferase"/>
    <property type="match status" value="1"/>
</dbReference>
<gene>
    <name evidence="6" type="ORF">EU96_0887</name>
</gene>
<dbReference type="SMART" id="SM00563">
    <property type="entry name" value="PlsC"/>
    <property type="match status" value="1"/>
</dbReference>